<dbReference type="PANTHER" id="PTHR33744">
    <property type="entry name" value="CARBOHYDRATE DIACID REGULATOR"/>
    <property type="match status" value="1"/>
</dbReference>
<keyword evidence="4" id="KW-1185">Reference proteome</keyword>
<gene>
    <name evidence="3" type="ORF">GCM10010361_44790</name>
</gene>
<dbReference type="InterPro" id="IPR051448">
    <property type="entry name" value="CdaR-like_regulators"/>
</dbReference>
<evidence type="ECO:0000256" key="1">
    <source>
        <dbReference type="SAM" id="MobiDB-lite"/>
    </source>
</evidence>
<organism evidence="3 4">
    <name type="scientific">Streptomyces olivaceiscleroticus</name>
    <dbReference type="NCBI Taxonomy" id="68245"/>
    <lineage>
        <taxon>Bacteria</taxon>
        <taxon>Bacillati</taxon>
        <taxon>Actinomycetota</taxon>
        <taxon>Actinomycetes</taxon>
        <taxon>Kitasatosporales</taxon>
        <taxon>Streptomycetaceae</taxon>
        <taxon>Streptomyces</taxon>
    </lineage>
</organism>
<dbReference type="Pfam" id="PF13556">
    <property type="entry name" value="HTH_30"/>
    <property type="match status" value="1"/>
</dbReference>
<feature type="region of interest" description="Disordered" evidence="1">
    <location>
        <begin position="36"/>
        <end position="58"/>
    </location>
</feature>
<comment type="caution">
    <text evidence="3">The sequence shown here is derived from an EMBL/GenBank/DDBJ whole genome shotgun (WGS) entry which is preliminary data.</text>
</comment>
<sequence>MHRWHTEIFAPRGRTSCLTGRLTGRPAGSAFVARIGETGSMEPRPTSDDPSASGSYGGVPASGSYSGVPSLGQVLGVGGTEAVEVVRAPRGMDVPVRGVGVFDAGETLEAAGQVLVAVGVDTSSEEAPRVLRDAARAGAAALVMRRGSAGVSERLLAQAEEGGTALLVRAAWIEWGELIGLLRAALSQGGARPETAATAADVALGDLPGLAVALAALVGGAITIEDPDSNVLAYSPTADTADPLRRLTILGRRVPQWRVAELAESGFLRTLWATPDVVHRPADDRFPERLAIAVRAGDEILGSLWAAADGEPLPAGARDALRAAAETAVPHLLHHRLRSRSAASRRKQAVRALLEGRQPDVADSAAALEVDPRVPCAVLTVAAAPPVPAPDALDRALHLASLRAAAHHSPAFAHRDGDRLDVLLTDPATGAAHRLGGELATVLRSSGVRPLVAIGPVGAGLGEAAASRAGAALVLRVLRERGASARPSGVRTTGSAPEVAAAEDVRYALDALRVVDAVAALSPSATDAVRELLAYEAEHGTDLPRTVAVHLAFFGDAAATARHLGVHPNTLRYRLRRVRELFGLDLEDPDVRLLTELGLRRAGLIPPG</sequence>
<dbReference type="EMBL" id="BAAABY010000032">
    <property type="protein sequence ID" value="GAA0475427.1"/>
    <property type="molecule type" value="Genomic_DNA"/>
</dbReference>
<dbReference type="PANTHER" id="PTHR33744:SF17">
    <property type="entry name" value="CONSERVED PROTEIN"/>
    <property type="match status" value="1"/>
</dbReference>
<reference evidence="3 4" key="1">
    <citation type="journal article" date="2019" name="Int. J. Syst. Evol. Microbiol.">
        <title>The Global Catalogue of Microorganisms (GCM) 10K type strain sequencing project: providing services to taxonomists for standard genome sequencing and annotation.</title>
        <authorList>
            <consortium name="The Broad Institute Genomics Platform"/>
            <consortium name="The Broad Institute Genome Sequencing Center for Infectious Disease"/>
            <person name="Wu L."/>
            <person name="Ma J."/>
        </authorList>
    </citation>
    <scope>NUCLEOTIDE SEQUENCE [LARGE SCALE GENOMIC DNA]</scope>
    <source>
        <strain evidence="3 4">JCM 4805</strain>
    </source>
</reference>
<feature type="domain" description="PucR C-terminal helix-turn-helix" evidence="2">
    <location>
        <begin position="545"/>
        <end position="600"/>
    </location>
</feature>
<accession>A0ABN1AFW3</accession>
<dbReference type="InterPro" id="IPR025736">
    <property type="entry name" value="PucR_C-HTH_dom"/>
</dbReference>
<protein>
    <submittedName>
        <fullName evidence="3">Helix-turn-helix domain-containing protein</fullName>
    </submittedName>
</protein>
<dbReference type="InterPro" id="IPR042070">
    <property type="entry name" value="PucR_C-HTH_sf"/>
</dbReference>
<evidence type="ECO:0000313" key="4">
    <source>
        <dbReference type="Proteomes" id="UP001500909"/>
    </source>
</evidence>
<proteinExistence type="predicted"/>
<name>A0ABN1AFW3_9ACTN</name>
<dbReference type="Gene3D" id="1.10.10.2840">
    <property type="entry name" value="PucR C-terminal helix-turn-helix domain"/>
    <property type="match status" value="1"/>
</dbReference>
<evidence type="ECO:0000313" key="3">
    <source>
        <dbReference type="EMBL" id="GAA0475427.1"/>
    </source>
</evidence>
<dbReference type="Proteomes" id="UP001500909">
    <property type="component" value="Unassembled WGS sequence"/>
</dbReference>
<evidence type="ECO:0000259" key="2">
    <source>
        <dbReference type="Pfam" id="PF13556"/>
    </source>
</evidence>